<evidence type="ECO:0000256" key="4">
    <source>
        <dbReference type="ARBA" id="ARBA00022777"/>
    </source>
</evidence>
<dbReference type="InterPro" id="IPR036860">
    <property type="entry name" value="SH2_dom_sf"/>
</dbReference>
<dbReference type="SUPFAM" id="SSF55550">
    <property type="entry name" value="SH2 domain"/>
    <property type="match status" value="1"/>
</dbReference>
<keyword evidence="4 12" id="KW-0418">Kinase</keyword>
<evidence type="ECO:0000313" key="16">
    <source>
        <dbReference type="Ensembl" id="ENSCSAVP00000002406.1"/>
    </source>
</evidence>
<dbReference type="InterPro" id="IPR008266">
    <property type="entry name" value="Tyr_kinase_AS"/>
</dbReference>
<dbReference type="InterPro" id="IPR001245">
    <property type="entry name" value="Ser-Thr/Tyr_kinase_cat_dom"/>
</dbReference>
<evidence type="ECO:0000256" key="6">
    <source>
        <dbReference type="ARBA" id="ARBA00022999"/>
    </source>
</evidence>
<dbReference type="GO" id="GO:0007154">
    <property type="term" value="P:cell communication"/>
    <property type="evidence" value="ECO:0007669"/>
    <property type="project" value="UniProtKB-ARBA"/>
</dbReference>
<dbReference type="Ensembl" id="ENSCSAVT00000002445.1">
    <property type="protein sequence ID" value="ENSCSAVP00000002406.1"/>
    <property type="gene ID" value="ENSCSAVG00000001408.1"/>
</dbReference>
<evidence type="ECO:0000256" key="7">
    <source>
        <dbReference type="ARBA" id="ARBA00023137"/>
    </source>
</evidence>
<keyword evidence="17" id="KW-1185">Reference proteome</keyword>
<dbReference type="InterPro" id="IPR020635">
    <property type="entry name" value="Tyr_kinase_cat_dom"/>
</dbReference>
<evidence type="ECO:0000256" key="9">
    <source>
        <dbReference type="PROSITE-ProRule" id="PRU00191"/>
    </source>
</evidence>
<dbReference type="InterPro" id="IPR017441">
    <property type="entry name" value="Protein_kinase_ATP_BS"/>
</dbReference>
<dbReference type="InterPro" id="IPR000719">
    <property type="entry name" value="Prot_kinase_dom"/>
</dbReference>
<keyword evidence="1 10" id="KW-0728">SH3 domain</keyword>
<dbReference type="FunFam" id="1.10.510.10:FF:000554">
    <property type="entry name" value="Predicted protein"/>
    <property type="match status" value="1"/>
</dbReference>
<dbReference type="InterPro" id="IPR050198">
    <property type="entry name" value="Non-receptor_tyrosine_kinases"/>
</dbReference>
<evidence type="ECO:0000313" key="17">
    <source>
        <dbReference type="Proteomes" id="UP000007875"/>
    </source>
</evidence>
<dbReference type="InterPro" id="IPR000980">
    <property type="entry name" value="SH2"/>
</dbReference>
<dbReference type="PROSITE" id="PS00109">
    <property type="entry name" value="PROTEIN_KINASE_TYR"/>
    <property type="match status" value="1"/>
</dbReference>
<evidence type="ECO:0000256" key="11">
    <source>
        <dbReference type="PROSITE-ProRule" id="PRU10141"/>
    </source>
</evidence>
<dbReference type="HOGENOM" id="CLU_000288_7_2_1"/>
<accession>H2YAQ8</accession>
<dbReference type="InterPro" id="IPR001452">
    <property type="entry name" value="SH3_domain"/>
</dbReference>
<dbReference type="Proteomes" id="UP000007875">
    <property type="component" value="Unassembled WGS sequence"/>
</dbReference>
<dbReference type="PROSITE" id="PS50001">
    <property type="entry name" value="SH2"/>
    <property type="match status" value="1"/>
</dbReference>
<dbReference type="STRING" id="51511.ENSCSAVP00000002406"/>
<comment type="catalytic activity">
    <reaction evidence="8 12">
        <text>L-tyrosyl-[protein] + ATP = O-phospho-L-tyrosyl-[protein] + ADP + H(+)</text>
        <dbReference type="Rhea" id="RHEA:10596"/>
        <dbReference type="Rhea" id="RHEA-COMP:10136"/>
        <dbReference type="Rhea" id="RHEA-COMP:20101"/>
        <dbReference type="ChEBI" id="CHEBI:15378"/>
        <dbReference type="ChEBI" id="CHEBI:30616"/>
        <dbReference type="ChEBI" id="CHEBI:46858"/>
        <dbReference type="ChEBI" id="CHEBI:61978"/>
        <dbReference type="ChEBI" id="CHEBI:456216"/>
        <dbReference type="EC" id="2.7.10.2"/>
    </reaction>
</comment>
<reference evidence="17" key="1">
    <citation type="submission" date="2003-08" db="EMBL/GenBank/DDBJ databases">
        <authorList>
            <person name="Birren B."/>
            <person name="Nusbaum C."/>
            <person name="Abebe A."/>
            <person name="Abouelleil A."/>
            <person name="Adekoya E."/>
            <person name="Ait-zahra M."/>
            <person name="Allen N."/>
            <person name="Allen T."/>
            <person name="An P."/>
            <person name="Anderson M."/>
            <person name="Anderson S."/>
            <person name="Arachchi H."/>
            <person name="Armbruster J."/>
            <person name="Bachantsang P."/>
            <person name="Baldwin J."/>
            <person name="Barry A."/>
            <person name="Bayul T."/>
            <person name="Blitshsteyn B."/>
            <person name="Bloom T."/>
            <person name="Blye J."/>
            <person name="Boguslavskiy L."/>
            <person name="Borowsky M."/>
            <person name="Boukhgalter B."/>
            <person name="Brunache A."/>
            <person name="Butler J."/>
            <person name="Calixte N."/>
            <person name="Calvo S."/>
            <person name="Camarata J."/>
            <person name="Campo K."/>
            <person name="Chang J."/>
            <person name="Cheshatsang Y."/>
            <person name="Citroen M."/>
            <person name="Collymore A."/>
            <person name="Considine T."/>
            <person name="Cook A."/>
            <person name="Cooke P."/>
            <person name="Corum B."/>
            <person name="Cuomo C."/>
            <person name="David R."/>
            <person name="Dawoe T."/>
            <person name="Degray S."/>
            <person name="Dodge S."/>
            <person name="Dooley K."/>
            <person name="Dorje P."/>
            <person name="Dorjee K."/>
            <person name="Dorris L."/>
            <person name="Duffey N."/>
            <person name="Dupes A."/>
            <person name="Elkins T."/>
            <person name="Engels R."/>
            <person name="Erickson J."/>
            <person name="Farina A."/>
            <person name="Faro S."/>
            <person name="Ferreira P."/>
            <person name="Fischer H."/>
            <person name="Fitzgerald M."/>
            <person name="Foley K."/>
            <person name="Gage D."/>
            <person name="Galagan J."/>
            <person name="Gearin G."/>
            <person name="Gnerre S."/>
            <person name="Gnirke A."/>
            <person name="Goyette A."/>
            <person name="Graham J."/>
            <person name="Grandbois E."/>
            <person name="Gyaltsen K."/>
            <person name="Hafez N."/>
            <person name="Hagopian D."/>
            <person name="Hagos B."/>
            <person name="Hall J."/>
            <person name="Hatcher B."/>
            <person name="Heller A."/>
            <person name="Higgins H."/>
            <person name="Honan T."/>
            <person name="Horn A."/>
            <person name="Houde N."/>
            <person name="Hughes L."/>
            <person name="Hulme W."/>
            <person name="Husby E."/>
            <person name="Iliev I."/>
            <person name="Jaffe D."/>
            <person name="Jones C."/>
            <person name="Kamal M."/>
            <person name="Kamat A."/>
            <person name="Kamvysselis M."/>
            <person name="Karlsson E."/>
            <person name="Kells C."/>
            <person name="Kieu A."/>
            <person name="Kisner P."/>
            <person name="Kodira C."/>
            <person name="Kulbokas E."/>
            <person name="Labutti K."/>
            <person name="Lama D."/>
            <person name="Landers T."/>
            <person name="Leger J."/>
            <person name="Levine S."/>
            <person name="Lewis D."/>
            <person name="Lewis T."/>
            <person name="Lindblad-toh K."/>
            <person name="Liu X."/>
            <person name="Lokyitsang T."/>
            <person name="Lokyitsang Y."/>
            <person name="Lucien O."/>
            <person name="Lui A."/>
            <person name="Ma L.J."/>
            <person name="Mabbitt R."/>
            <person name="Macdonald J."/>
            <person name="Maclean C."/>
            <person name="Major J."/>
            <person name="Manning J."/>
            <person name="Marabella R."/>
            <person name="Maru K."/>
            <person name="Matthews C."/>
            <person name="Mauceli E."/>
            <person name="Mccarthy M."/>
            <person name="Mcdonough S."/>
            <person name="Mcghee T."/>
            <person name="Meldrim J."/>
            <person name="Meneus L."/>
            <person name="Mesirov J."/>
            <person name="Mihalev A."/>
            <person name="Mihova T."/>
            <person name="Mikkelsen T."/>
            <person name="Mlenga V."/>
            <person name="Moru K."/>
            <person name="Mozes J."/>
            <person name="Mulrain L."/>
            <person name="Munson G."/>
            <person name="Naylor J."/>
            <person name="Newes C."/>
            <person name="Nguyen C."/>
            <person name="Nguyen N."/>
            <person name="Nguyen T."/>
            <person name="Nicol R."/>
            <person name="Nielsen C."/>
            <person name="Nizzari M."/>
            <person name="Norbu C."/>
            <person name="Norbu N."/>
            <person name="O'donnell P."/>
            <person name="Okoawo O."/>
            <person name="O'leary S."/>
            <person name="Omotosho B."/>
            <person name="O'neill K."/>
            <person name="Osman S."/>
            <person name="Parker S."/>
            <person name="Perrin D."/>
            <person name="Phunkhang P."/>
            <person name="Piqani B."/>
            <person name="Purcell S."/>
            <person name="Rachupka T."/>
            <person name="Ramasamy U."/>
            <person name="Rameau R."/>
            <person name="Ray V."/>
            <person name="Raymond C."/>
            <person name="Retta R."/>
            <person name="Richardson S."/>
            <person name="Rise C."/>
            <person name="Rodriguez J."/>
            <person name="Rogers J."/>
            <person name="Rogov P."/>
            <person name="Rutman M."/>
            <person name="Schupbach R."/>
            <person name="Seaman C."/>
            <person name="Settipalli S."/>
            <person name="Sharpe T."/>
            <person name="Sheridan J."/>
            <person name="Sherpa N."/>
            <person name="Shi J."/>
            <person name="Smirnov S."/>
            <person name="Smith C."/>
            <person name="Sougnez C."/>
            <person name="Spencer B."/>
            <person name="Stalker J."/>
            <person name="Stange-thomann N."/>
            <person name="Stavropoulos S."/>
            <person name="Stetson K."/>
            <person name="Stone C."/>
            <person name="Stone S."/>
            <person name="Stubbs M."/>
            <person name="Talamas J."/>
            <person name="Tchuinga P."/>
            <person name="Tenzing P."/>
            <person name="Tesfaye S."/>
            <person name="Theodore J."/>
            <person name="Thoulutsang Y."/>
            <person name="Topham K."/>
            <person name="Towey S."/>
            <person name="Tsamla T."/>
            <person name="Tsomo N."/>
            <person name="Vallee D."/>
            <person name="Vassiliev H."/>
            <person name="Venkataraman V."/>
            <person name="Vinson J."/>
            <person name="Vo A."/>
            <person name="Wade C."/>
            <person name="Wang S."/>
            <person name="Wangchuk T."/>
            <person name="Wangdi T."/>
            <person name="Whittaker C."/>
            <person name="Wilkinson J."/>
            <person name="Wu Y."/>
            <person name="Wyman D."/>
            <person name="Yadav S."/>
            <person name="Yang S."/>
            <person name="Yang X."/>
            <person name="Yeager S."/>
            <person name="Yee E."/>
            <person name="Young G."/>
            <person name="Zainoun J."/>
            <person name="Zembeck L."/>
            <person name="Zimmer A."/>
            <person name="Zody M."/>
            <person name="Lander E."/>
        </authorList>
    </citation>
    <scope>NUCLEOTIDE SEQUENCE [LARGE SCALE GENOMIC DNA]</scope>
</reference>
<dbReference type="eggNOG" id="KOG4278">
    <property type="taxonomic scope" value="Eukaryota"/>
</dbReference>
<organism evidence="16 17">
    <name type="scientific">Ciona savignyi</name>
    <name type="common">Pacific transparent sea squirt</name>
    <dbReference type="NCBI Taxonomy" id="51511"/>
    <lineage>
        <taxon>Eukaryota</taxon>
        <taxon>Metazoa</taxon>
        <taxon>Chordata</taxon>
        <taxon>Tunicata</taxon>
        <taxon>Ascidiacea</taxon>
        <taxon>Phlebobranchia</taxon>
        <taxon>Cionidae</taxon>
        <taxon>Ciona</taxon>
    </lineage>
</organism>
<dbReference type="CDD" id="cd09935">
    <property type="entry name" value="SH2_ABL"/>
    <property type="match status" value="1"/>
</dbReference>
<keyword evidence="7 12" id="KW-0829">Tyrosine-protein kinase</keyword>
<dbReference type="PROSITE" id="PS00107">
    <property type="entry name" value="PROTEIN_KINASE_ATP"/>
    <property type="match status" value="1"/>
</dbReference>
<dbReference type="OMA" id="GTEEWCE"/>
<dbReference type="PROSITE" id="PS50011">
    <property type="entry name" value="PROTEIN_KINASE_DOM"/>
    <property type="match status" value="1"/>
</dbReference>
<dbReference type="SMART" id="SM00252">
    <property type="entry name" value="SH2"/>
    <property type="match status" value="1"/>
</dbReference>
<dbReference type="CDD" id="cd11850">
    <property type="entry name" value="SH3_Abl"/>
    <property type="match status" value="1"/>
</dbReference>
<dbReference type="Gene3D" id="1.10.510.10">
    <property type="entry name" value="Transferase(Phosphotransferase) domain 1"/>
    <property type="match status" value="1"/>
</dbReference>
<protein>
    <recommendedName>
        <fullName evidence="12">Tyrosine-protein kinase</fullName>
        <ecNumber evidence="12">2.7.10.2</ecNumber>
    </recommendedName>
</protein>
<feature type="domain" description="SH2" evidence="13">
    <location>
        <begin position="87"/>
        <end position="177"/>
    </location>
</feature>
<dbReference type="InterPro" id="IPR036028">
    <property type="entry name" value="SH3-like_dom_sf"/>
</dbReference>
<dbReference type="Gene3D" id="2.30.30.40">
    <property type="entry name" value="SH3 Domains"/>
    <property type="match status" value="1"/>
</dbReference>
<dbReference type="SMART" id="SM00326">
    <property type="entry name" value="SH3"/>
    <property type="match status" value="1"/>
</dbReference>
<evidence type="ECO:0000256" key="12">
    <source>
        <dbReference type="RuleBase" id="RU362096"/>
    </source>
</evidence>
<dbReference type="GO" id="GO:0004715">
    <property type="term" value="F:non-membrane spanning protein tyrosine kinase activity"/>
    <property type="evidence" value="ECO:0007669"/>
    <property type="project" value="UniProtKB-EC"/>
</dbReference>
<dbReference type="PANTHER" id="PTHR24418">
    <property type="entry name" value="TYROSINE-PROTEIN KINASE"/>
    <property type="match status" value="1"/>
</dbReference>
<dbReference type="Pfam" id="PF07714">
    <property type="entry name" value="PK_Tyr_Ser-Thr"/>
    <property type="match status" value="1"/>
</dbReference>
<dbReference type="PRINTS" id="PR00109">
    <property type="entry name" value="TYRKINASE"/>
</dbReference>
<dbReference type="GO" id="GO:0005524">
    <property type="term" value="F:ATP binding"/>
    <property type="evidence" value="ECO:0007669"/>
    <property type="project" value="UniProtKB-UniRule"/>
</dbReference>
<keyword evidence="5 11" id="KW-0067">ATP-binding</keyword>
<evidence type="ECO:0000256" key="1">
    <source>
        <dbReference type="ARBA" id="ARBA00022443"/>
    </source>
</evidence>
<evidence type="ECO:0000256" key="5">
    <source>
        <dbReference type="ARBA" id="ARBA00022840"/>
    </source>
</evidence>
<dbReference type="Pfam" id="PF00017">
    <property type="entry name" value="SH2"/>
    <property type="match status" value="1"/>
</dbReference>
<evidence type="ECO:0000256" key="10">
    <source>
        <dbReference type="PROSITE-ProRule" id="PRU00192"/>
    </source>
</evidence>
<feature type="domain" description="SH3" evidence="14">
    <location>
        <begin position="7"/>
        <end position="81"/>
    </location>
</feature>
<dbReference type="FunFam" id="3.30.200.20:FF:000037">
    <property type="entry name" value="Tyrosine-protein kinase"/>
    <property type="match status" value="1"/>
</dbReference>
<dbReference type="AlphaFoldDB" id="H2YAQ8"/>
<comment type="similarity">
    <text evidence="12">Belongs to the protein kinase superfamily. Tyr protein kinase family.</text>
</comment>
<feature type="binding site" evidence="11">
    <location>
        <position position="231"/>
    </location>
    <ligand>
        <name>ATP</name>
        <dbReference type="ChEBI" id="CHEBI:30616"/>
    </ligand>
</feature>
<dbReference type="GeneTree" id="ENSGT00940000153838"/>
<reference evidence="16" key="2">
    <citation type="submission" date="2025-08" db="UniProtKB">
        <authorList>
            <consortium name="Ensembl"/>
        </authorList>
    </citation>
    <scope>IDENTIFICATION</scope>
</reference>
<dbReference type="PROSITE" id="PS50002">
    <property type="entry name" value="SH3"/>
    <property type="match status" value="1"/>
</dbReference>
<evidence type="ECO:0000259" key="13">
    <source>
        <dbReference type="PROSITE" id="PS50001"/>
    </source>
</evidence>
<dbReference type="EC" id="2.7.10.2" evidence="12"/>
<dbReference type="InterPro" id="IPR035837">
    <property type="entry name" value="ABL_SH2"/>
</dbReference>
<keyword evidence="6 9" id="KW-0727">SH2 domain</keyword>
<dbReference type="FunFam" id="3.30.505.10:FF:000004">
    <property type="entry name" value="Tyrosine-protein kinase"/>
    <property type="match status" value="1"/>
</dbReference>
<name>H2YAQ8_CIOSA</name>
<feature type="domain" description="Protein kinase" evidence="15">
    <location>
        <begin position="202"/>
        <end position="468"/>
    </location>
</feature>
<evidence type="ECO:0000259" key="14">
    <source>
        <dbReference type="PROSITE" id="PS50002"/>
    </source>
</evidence>
<evidence type="ECO:0000259" key="15">
    <source>
        <dbReference type="PROSITE" id="PS50011"/>
    </source>
</evidence>
<dbReference type="InterPro" id="IPR011009">
    <property type="entry name" value="Kinase-like_dom_sf"/>
</dbReference>
<dbReference type="GO" id="GO:0023052">
    <property type="term" value="P:signaling"/>
    <property type="evidence" value="ECO:0007669"/>
    <property type="project" value="UniProtKB-ARBA"/>
</dbReference>
<keyword evidence="3 11" id="KW-0547">Nucleotide-binding</keyword>
<evidence type="ECO:0000256" key="2">
    <source>
        <dbReference type="ARBA" id="ARBA00022679"/>
    </source>
</evidence>
<dbReference type="FunFam" id="2.30.30.40:FF:000010">
    <property type="entry name" value="Tyrosine-protein kinase"/>
    <property type="match status" value="1"/>
</dbReference>
<dbReference type="SMART" id="SM00219">
    <property type="entry name" value="TyrKc"/>
    <property type="match status" value="1"/>
</dbReference>
<sequence>MENRRGSDEDFFVVLYPIESSERNQLSLRKGCQLRVLRYNGTEEWCEAKVLSTGEEGNNAKCATVGSVGWVPSNYITPATSLNMHTWYHGPVSRAAAEYLLSSGINGSFLVRDSESCQGQLSVSVRFNASVYHYRINTDKAGLFYISPEHRFKTLPELVHHHSYAPDGLAAILHYPVAKSAKPAVYSMSPDYDEWEIDRNEIHMKQRLGGGQYGDVYEAVWKRYNKTVAVKTFREDTTNTDEFLKEAAVLKSIKHPNLVQLLGVCTREPPFYIVTEFMSEGNLLEYLRRCSKDEIDGIVLLHISVQVALAMEYLETRNYIHRDLAARNCLIEENNVVKVADFGLSRLMASGDDYTARAGAKFPIKWTAPESLAYNRFSTKSDVWSFGILLWEISTYGMSPYPGVDLSLVYEKLEKGYRMDSPPCCPSNIYSLMLDCECCWSWDANERPTFAEIRGRLDGMFHDSNPEFAGNNR</sequence>
<dbReference type="InParanoid" id="H2YAQ8"/>
<dbReference type="SUPFAM" id="SSF50044">
    <property type="entry name" value="SH3-domain"/>
    <property type="match status" value="1"/>
</dbReference>
<dbReference type="Gene3D" id="3.30.505.10">
    <property type="entry name" value="SH2 domain"/>
    <property type="match status" value="1"/>
</dbReference>
<keyword evidence="2 12" id="KW-0808">Transferase</keyword>
<evidence type="ECO:0000256" key="8">
    <source>
        <dbReference type="ARBA" id="ARBA00051245"/>
    </source>
</evidence>
<dbReference type="SUPFAM" id="SSF56112">
    <property type="entry name" value="Protein kinase-like (PK-like)"/>
    <property type="match status" value="1"/>
</dbReference>
<reference evidence="16" key="3">
    <citation type="submission" date="2025-09" db="UniProtKB">
        <authorList>
            <consortium name="Ensembl"/>
        </authorList>
    </citation>
    <scope>IDENTIFICATION</scope>
</reference>
<proteinExistence type="inferred from homology"/>
<evidence type="ECO:0000256" key="3">
    <source>
        <dbReference type="ARBA" id="ARBA00022741"/>
    </source>
</evidence>
<dbReference type="Gene3D" id="3.30.200.20">
    <property type="entry name" value="Phosphorylase Kinase, domain 1"/>
    <property type="match status" value="1"/>
</dbReference>
<dbReference type="PRINTS" id="PR00401">
    <property type="entry name" value="SH2DOMAIN"/>
</dbReference>